<evidence type="ECO:0000259" key="2">
    <source>
        <dbReference type="Pfam" id="PF24883"/>
    </source>
</evidence>
<dbReference type="InterPro" id="IPR056884">
    <property type="entry name" value="NPHP3-like_N"/>
</dbReference>
<dbReference type="HOGENOM" id="CLU_589487_0_0_1"/>
<dbReference type="Pfam" id="PF24883">
    <property type="entry name" value="NPHP3_N"/>
    <property type="match status" value="1"/>
</dbReference>
<dbReference type="PANTHER" id="PTHR10039">
    <property type="entry name" value="AMELOGENIN"/>
    <property type="match status" value="1"/>
</dbReference>
<dbReference type="KEGG" id="trr:M419DRAFT_6568"/>
<dbReference type="Proteomes" id="UP000024376">
    <property type="component" value="Unassembled WGS sequence"/>
</dbReference>
<protein>
    <recommendedName>
        <fullName evidence="2">Nephrocystin 3-like N-terminal domain-containing protein</fullName>
    </recommendedName>
</protein>
<dbReference type="InterPro" id="IPR027417">
    <property type="entry name" value="P-loop_NTPase"/>
</dbReference>
<reference evidence="4" key="1">
    <citation type="journal article" date="2013" name="Ind. Biotechnol.">
        <title>Comparative genomics analysis of Trichoderma reesei strains.</title>
        <authorList>
            <person name="Koike H."/>
            <person name="Aerts A."/>
            <person name="LaButti K."/>
            <person name="Grigoriev I.V."/>
            <person name="Baker S.E."/>
        </authorList>
    </citation>
    <scope>NUCLEOTIDE SEQUENCE [LARGE SCALE GENOMIC DNA]</scope>
    <source>
        <strain evidence="4">ATCC 56765 / BCRC 32924 / NRRL 11460 / Rut C-30</strain>
    </source>
</reference>
<evidence type="ECO:0000256" key="1">
    <source>
        <dbReference type="ARBA" id="ARBA00022737"/>
    </source>
</evidence>
<dbReference type="AlphaFoldDB" id="A0A024SGT5"/>
<evidence type="ECO:0000313" key="3">
    <source>
        <dbReference type="EMBL" id="ETS04744.1"/>
    </source>
</evidence>
<sequence length="464" mass="52188">MSGLEILGAFAAAEQLVEVLVKTVRLVKSVVNQVQDAPGQIQQQIGRLESFKSLAKQIQDTQTLQTDDIDKILEEENILKLFNQLDQEYNSLNTHINLHMLAMTETLHTGVQSIESKIRSIAQAADSTPESVKCLQNLFITDPAKDRAKLITSKGELVLGTCDWITQRKEFLDWQASNGGLLWISGGPGLGKTMLSIYLTEYLSSSFRPSDNANGHLSMYFFCDAKDNTRNNAAAILRGLLFQLLEHDMELIKHILPSYQVQQERLFEQNSLEGLWGLFLLMVNSLGDLQVTCVLDGLDECRFLRVRLDPDAKTEVSAGLEQYISTRVAELSESRQYPAELAFHVKQTLRAKSAGTYLWVSFVIKDLQTMELSEVEESLDKFPRGLEALYERILEQIEPTRRDTTLDILRWSTFAVRPLSLTEMAGALGIQPTEHLDRVTVLRGKLAYCGHLINTANDVVTLPR</sequence>
<accession>A0A024SGT5</accession>
<dbReference type="OrthoDB" id="20872at2759"/>
<keyword evidence="1" id="KW-0677">Repeat</keyword>
<feature type="domain" description="Nephrocystin 3-like N-terminal" evidence="2">
    <location>
        <begin position="160"/>
        <end position="302"/>
    </location>
</feature>
<dbReference type="Gene3D" id="3.40.50.300">
    <property type="entry name" value="P-loop containing nucleotide triphosphate hydrolases"/>
    <property type="match status" value="1"/>
</dbReference>
<dbReference type="EMBL" id="KI911141">
    <property type="protein sequence ID" value="ETS04744.1"/>
    <property type="molecule type" value="Genomic_DNA"/>
</dbReference>
<evidence type="ECO:0000313" key="4">
    <source>
        <dbReference type="Proteomes" id="UP000024376"/>
    </source>
</evidence>
<gene>
    <name evidence="3" type="ORF">M419DRAFT_6568</name>
</gene>
<name>A0A024SGT5_HYPJR</name>
<proteinExistence type="predicted"/>
<organism evidence="3 4">
    <name type="scientific">Hypocrea jecorina (strain ATCC 56765 / BCRC 32924 / NRRL 11460 / Rut C-30)</name>
    <name type="common">Trichoderma reesei</name>
    <dbReference type="NCBI Taxonomy" id="1344414"/>
    <lineage>
        <taxon>Eukaryota</taxon>
        <taxon>Fungi</taxon>
        <taxon>Dikarya</taxon>
        <taxon>Ascomycota</taxon>
        <taxon>Pezizomycotina</taxon>
        <taxon>Sordariomycetes</taxon>
        <taxon>Hypocreomycetidae</taxon>
        <taxon>Hypocreales</taxon>
        <taxon>Hypocreaceae</taxon>
        <taxon>Trichoderma</taxon>
    </lineage>
</organism>